<dbReference type="GeneID" id="41957729"/>
<evidence type="ECO:0000313" key="2">
    <source>
        <dbReference type="Proteomes" id="UP000515153"/>
    </source>
</evidence>
<evidence type="ECO:0000313" key="3">
    <source>
        <dbReference type="RefSeq" id="XP_030983844.1"/>
    </source>
</evidence>
<gene>
    <name evidence="3" type="ORF">PgNI_02761</name>
</gene>
<dbReference type="RefSeq" id="XP_030983844.1">
    <property type="nucleotide sequence ID" value="XM_031122818.1"/>
</dbReference>
<dbReference type="Proteomes" id="UP000515153">
    <property type="component" value="Unplaced"/>
</dbReference>
<feature type="chain" id="PRO_5027835611" description="AVR-Pia protein" evidence="1">
    <location>
        <begin position="20"/>
        <end position="85"/>
    </location>
</feature>
<reference evidence="3" key="3">
    <citation type="submission" date="2025-08" db="UniProtKB">
        <authorList>
            <consortium name="RefSeq"/>
        </authorList>
    </citation>
    <scope>IDENTIFICATION</scope>
    <source>
        <strain evidence="3">NI907</strain>
    </source>
</reference>
<reference evidence="3" key="2">
    <citation type="submission" date="2019-10" db="EMBL/GenBank/DDBJ databases">
        <authorList>
            <consortium name="NCBI Genome Project"/>
        </authorList>
    </citation>
    <scope>NUCLEOTIDE SEQUENCE</scope>
    <source>
        <strain evidence="3">NI907</strain>
    </source>
</reference>
<evidence type="ECO:0000256" key="1">
    <source>
        <dbReference type="SAM" id="SignalP"/>
    </source>
</evidence>
<evidence type="ECO:0008006" key="4">
    <source>
        <dbReference type="Google" id="ProtNLM"/>
    </source>
</evidence>
<accession>A0A6P8B9Y5</accession>
<sequence length="85" mass="9429">MHFSTIFIPFALAALKVSAAPARFCVYYDGHLPATRVLLMYVRIGTTATITARGHEFEVEAKDQNCKVILTNGKQAPDWLAAEPY</sequence>
<keyword evidence="1" id="KW-0732">Signal</keyword>
<name>A0A6P8B9Y5_PYRGI</name>
<proteinExistence type="predicted"/>
<feature type="signal peptide" evidence="1">
    <location>
        <begin position="1"/>
        <end position="19"/>
    </location>
</feature>
<organism evidence="2 3">
    <name type="scientific">Pyricularia grisea</name>
    <name type="common">Crabgrass-specific blast fungus</name>
    <name type="synonym">Magnaporthe grisea</name>
    <dbReference type="NCBI Taxonomy" id="148305"/>
    <lineage>
        <taxon>Eukaryota</taxon>
        <taxon>Fungi</taxon>
        <taxon>Dikarya</taxon>
        <taxon>Ascomycota</taxon>
        <taxon>Pezizomycotina</taxon>
        <taxon>Sordariomycetes</taxon>
        <taxon>Sordariomycetidae</taxon>
        <taxon>Magnaporthales</taxon>
        <taxon>Pyriculariaceae</taxon>
        <taxon>Pyricularia</taxon>
    </lineage>
</organism>
<protein>
    <recommendedName>
        <fullName evidence="4">AVR-Pia protein</fullName>
    </recommendedName>
</protein>
<dbReference type="KEGG" id="pgri:PgNI_02761"/>
<reference evidence="3" key="1">
    <citation type="journal article" date="2019" name="Mol. Biol. Evol.">
        <title>Blast fungal genomes show frequent chromosomal changes, gene gains and losses, and effector gene turnover.</title>
        <authorList>
            <person name="Gomez Luciano L.B."/>
            <person name="Jason Tsai I."/>
            <person name="Chuma I."/>
            <person name="Tosa Y."/>
            <person name="Chen Y.H."/>
            <person name="Li J.Y."/>
            <person name="Li M.Y."/>
            <person name="Jade Lu M.Y."/>
            <person name="Nakayashiki H."/>
            <person name="Li W.H."/>
        </authorList>
    </citation>
    <scope>NUCLEOTIDE SEQUENCE</scope>
    <source>
        <strain evidence="3">NI907</strain>
    </source>
</reference>
<dbReference type="AlphaFoldDB" id="A0A6P8B9Y5"/>
<dbReference type="SMR" id="A0A6P8B9Y5"/>
<keyword evidence="2" id="KW-1185">Reference proteome</keyword>